<name>A0A956LXA0_UNCEI</name>
<evidence type="ECO:0000256" key="1">
    <source>
        <dbReference type="ARBA" id="ARBA00006611"/>
    </source>
</evidence>
<dbReference type="SMART" id="SM00382">
    <property type="entry name" value="AAA"/>
    <property type="match status" value="1"/>
</dbReference>
<dbReference type="InterPro" id="IPR003593">
    <property type="entry name" value="AAA+_ATPase"/>
</dbReference>
<gene>
    <name evidence="3" type="ORF">KC729_07515</name>
</gene>
<sequence length="366" mass="40619">MTTLHKLLEQVVELGGSDLHLTAGVPPMFRVDGAIRASEGEALTPEATEEMIYSVLREDQKKRFEQNHELDLSFGVKGLCRFRMNVFLQRGVVAGAIRQIPYSIPEFDRLGLPPAVKEFSALPNGLVLVTGPTGSGKSTTLAALIDRINSSRPGHIITIEDPIEYIHQHKQCIVNQREVNADTRSFHEALKYVLRQDPDVILVGEMRDLETIQAALTIAETGHLVFATLHTNSSFESINRVVDVFPASQQKQVLAQLAFVLKGVVTQQLIAKRGGRGRINVSEVLVCTPAVSAVIREGKTHQIYSLMQAGQKWGMQTMNQGLFNASQKRFISVEDALGHSPNRQELEQMFQKYDPMLLARSNRSVA</sequence>
<proteinExistence type="inferred from homology"/>
<dbReference type="AlphaFoldDB" id="A0A956LXA0"/>
<dbReference type="InterPro" id="IPR001482">
    <property type="entry name" value="T2SS/T4SS_dom"/>
</dbReference>
<dbReference type="PANTHER" id="PTHR30486:SF16">
    <property type="entry name" value="TWITCHING MOTILITY PROTEIN PILT"/>
    <property type="match status" value="1"/>
</dbReference>
<dbReference type="PROSITE" id="PS00662">
    <property type="entry name" value="T2SP_E"/>
    <property type="match status" value="1"/>
</dbReference>
<reference evidence="3" key="2">
    <citation type="journal article" date="2021" name="Microbiome">
        <title>Successional dynamics and alternative stable states in a saline activated sludge microbial community over 9 years.</title>
        <authorList>
            <person name="Wang Y."/>
            <person name="Ye J."/>
            <person name="Ju F."/>
            <person name="Liu L."/>
            <person name="Boyd J.A."/>
            <person name="Deng Y."/>
            <person name="Parks D.H."/>
            <person name="Jiang X."/>
            <person name="Yin X."/>
            <person name="Woodcroft B.J."/>
            <person name="Tyson G.W."/>
            <person name="Hugenholtz P."/>
            <person name="Polz M.F."/>
            <person name="Zhang T."/>
        </authorList>
    </citation>
    <scope>NUCLEOTIDE SEQUENCE</scope>
    <source>
        <strain evidence="3">HKST-UBA01</strain>
    </source>
</reference>
<dbReference type="GO" id="GO:0016887">
    <property type="term" value="F:ATP hydrolysis activity"/>
    <property type="evidence" value="ECO:0007669"/>
    <property type="project" value="InterPro"/>
</dbReference>
<dbReference type="InterPro" id="IPR006321">
    <property type="entry name" value="PilT/PilU"/>
</dbReference>
<reference evidence="3" key="1">
    <citation type="submission" date="2020-04" db="EMBL/GenBank/DDBJ databases">
        <authorList>
            <person name="Zhang T."/>
        </authorList>
    </citation>
    <scope>NUCLEOTIDE SEQUENCE</scope>
    <source>
        <strain evidence="3">HKST-UBA01</strain>
    </source>
</reference>
<organism evidence="3 4">
    <name type="scientific">Eiseniibacteriota bacterium</name>
    <dbReference type="NCBI Taxonomy" id="2212470"/>
    <lineage>
        <taxon>Bacteria</taxon>
        <taxon>Candidatus Eiseniibacteriota</taxon>
    </lineage>
</organism>
<comment type="caution">
    <text evidence="3">The sequence shown here is derived from an EMBL/GenBank/DDBJ whole genome shotgun (WGS) entry which is preliminary data.</text>
</comment>
<dbReference type="SUPFAM" id="SSF52540">
    <property type="entry name" value="P-loop containing nucleoside triphosphate hydrolases"/>
    <property type="match status" value="1"/>
</dbReference>
<dbReference type="Pfam" id="PF00437">
    <property type="entry name" value="T2SSE"/>
    <property type="match status" value="1"/>
</dbReference>
<accession>A0A956LXA0</accession>
<evidence type="ECO:0000313" key="3">
    <source>
        <dbReference type="EMBL" id="MCA9727515.1"/>
    </source>
</evidence>
<feature type="domain" description="Bacterial type II secretion system protein E" evidence="2">
    <location>
        <begin position="194"/>
        <end position="208"/>
    </location>
</feature>
<dbReference type="CDD" id="cd01131">
    <property type="entry name" value="PilT"/>
    <property type="match status" value="1"/>
</dbReference>
<dbReference type="GO" id="GO:0005524">
    <property type="term" value="F:ATP binding"/>
    <property type="evidence" value="ECO:0007669"/>
    <property type="project" value="InterPro"/>
</dbReference>
<dbReference type="PANTHER" id="PTHR30486">
    <property type="entry name" value="TWITCHING MOTILITY PROTEIN PILT"/>
    <property type="match status" value="1"/>
</dbReference>
<evidence type="ECO:0000313" key="4">
    <source>
        <dbReference type="Proteomes" id="UP000697710"/>
    </source>
</evidence>
<protein>
    <submittedName>
        <fullName evidence="3">Type IV pilus twitching motility protein PilT</fullName>
    </submittedName>
</protein>
<dbReference type="NCBIfam" id="TIGR01420">
    <property type="entry name" value="pilT_fam"/>
    <property type="match status" value="1"/>
</dbReference>
<dbReference type="EMBL" id="JAGQHR010000181">
    <property type="protein sequence ID" value="MCA9727515.1"/>
    <property type="molecule type" value="Genomic_DNA"/>
</dbReference>
<dbReference type="InterPro" id="IPR027417">
    <property type="entry name" value="P-loop_NTPase"/>
</dbReference>
<dbReference type="Gene3D" id="3.30.450.90">
    <property type="match status" value="1"/>
</dbReference>
<evidence type="ECO:0000259" key="2">
    <source>
        <dbReference type="PROSITE" id="PS00662"/>
    </source>
</evidence>
<dbReference type="Proteomes" id="UP000697710">
    <property type="component" value="Unassembled WGS sequence"/>
</dbReference>
<comment type="similarity">
    <text evidence="1">Belongs to the GSP E family.</text>
</comment>
<dbReference type="InterPro" id="IPR050921">
    <property type="entry name" value="T4SS_GSP_E_ATPase"/>
</dbReference>
<dbReference type="Gene3D" id="3.40.50.300">
    <property type="entry name" value="P-loop containing nucleotide triphosphate hydrolases"/>
    <property type="match status" value="1"/>
</dbReference>